<comment type="subcellular location">
    <subcellularLocation>
        <location evidence="1 7">Cell membrane</location>
        <topology evidence="1 7">Multi-pass membrane protein</topology>
    </subcellularLocation>
</comment>
<evidence type="ECO:0000256" key="6">
    <source>
        <dbReference type="ARBA" id="ARBA00023136"/>
    </source>
</evidence>
<dbReference type="Pfam" id="PF09335">
    <property type="entry name" value="VTT_dom"/>
    <property type="match status" value="1"/>
</dbReference>
<evidence type="ECO:0000256" key="7">
    <source>
        <dbReference type="RuleBase" id="RU367016"/>
    </source>
</evidence>
<evidence type="ECO:0000256" key="5">
    <source>
        <dbReference type="ARBA" id="ARBA00022989"/>
    </source>
</evidence>
<evidence type="ECO:0000256" key="4">
    <source>
        <dbReference type="ARBA" id="ARBA00022692"/>
    </source>
</evidence>
<dbReference type="PANTHER" id="PTHR30353">
    <property type="entry name" value="INNER MEMBRANE PROTEIN DEDA-RELATED"/>
    <property type="match status" value="1"/>
</dbReference>
<feature type="transmembrane region" description="Helical" evidence="7">
    <location>
        <begin position="7"/>
        <end position="31"/>
    </location>
</feature>
<evidence type="ECO:0000313" key="11">
    <source>
        <dbReference type="Proteomes" id="UP000824005"/>
    </source>
</evidence>
<keyword evidence="5 7" id="KW-1133">Transmembrane helix</keyword>
<name>A0A9D1YUB6_9MICO</name>
<evidence type="ECO:0000256" key="1">
    <source>
        <dbReference type="ARBA" id="ARBA00004651"/>
    </source>
</evidence>
<evidence type="ECO:0000259" key="9">
    <source>
        <dbReference type="Pfam" id="PF09335"/>
    </source>
</evidence>
<feature type="transmembrane region" description="Helical" evidence="7">
    <location>
        <begin position="171"/>
        <end position="192"/>
    </location>
</feature>
<evidence type="ECO:0000256" key="3">
    <source>
        <dbReference type="ARBA" id="ARBA00022475"/>
    </source>
</evidence>
<evidence type="ECO:0000256" key="8">
    <source>
        <dbReference type="SAM" id="MobiDB-lite"/>
    </source>
</evidence>
<feature type="transmembrane region" description="Helical" evidence="7">
    <location>
        <begin position="141"/>
        <end position="165"/>
    </location>
</feature>
<reference evidence="10" key="1">
    <citation type="journal article" date="2021" name="PeerJ">
        <title>Extensive microbial diversity within the chicken gut microbiome revealed by metagenomics and culture.</title>
        <authorList>
            <person name="Gilroy R."/>
            <person name="Ravi A."/>
            <person name="Getino M."/>
            <person name="Pursley I."/>
            <person name="Horton D.L."/>
            <person name="Alikhan N.F."/>
            <person name="Baker D."/>
            <person name="Gharbi K."/>
            <person name="Hall N."/>
            <person name="Watson M."/>
            <person name="Adriaenssens E.M."/>
            <person name="Foster-Nyarko E."/>
            <person name="Jarju S."/>
            <person name="Secka A."/>
            <person name="Antonio M."/>
            <person name="Oren A."/>
            <person name="Chaudhuri R.R."/>
            <person name="La Ragione R."/>
            <person name="Hildebrand F."/>
            <person name="Pallen M.J."/>
        </authorList>
    </citation>
    <scope>NUCLEOTIDE SEQUENCE</scope>
    <source>
        <strain evidence="10">ChiGjej1B1-98</strain>
    </source>
</reference>
<comment type="caution">
    <text evidence="10">The sequence shown here is derived from an EMBL/GenBank/DDBJ whole genome shotgun (WGS) entry which is preliminary data.</text>
</comment>
<gene>
    <name evidence="10" type="ORF">H9830_06070</name>
</gene>
<dbReference type="PANTHER" id="PTHR30353:SF0">
    <property type="entry name" value="TRANSMEMBRANE PROTEIN"/>
    <property type="match status" value="1"/>
</dbReference>
<protein>
    <submittedName>
        <fullName evidence="10">VTT domain-containing protein</fullName>
    </submittedName>
</protein>
<dbReference type="AlphaFoldDB" id="A0A9D1YUB6"/>
<sequence>MEAWTDFIPVLTSSPWLLAVIIAVCIIDGFFPPVPSESTVVAALATVIATDGTPFWIAAIVVVAAVGAIVGDSIAYALGRHVGVDRFAWMLRPRVRRTIEWITGRMHSTPAVLLLVGRYIPVGRVAVNSVAGAAGVRYRKFLLLSIMAGSFWAIMCLVIASASAAWLADPFWSAVFAVVFMMALGLLIDFVARHRMRQASASEHTLPPAPSVAPAPNCLENGEMR</sequence>
<comment type="similarity">
    <text evidence="2 7">Belongs to the DedA family.</text>
</comment>
<accession>A0A9D1YUB6</accession>
<feature type="region of interest" description="Disordered" evidence="8">
    <location>
        <begin position="202"/>
        <end position="225"/>
    </location>
</feature>
<dbReference type="EMBL" id="DXDC01000175">
    <property type="protein sequence ID" value="HIY65828.1"/>
    <property type="molecule type" value="Genomic_DNA"/>
</dbReference>
<dbReference type="InterPro" id="IPR032818">
    <property type="entry name" value="DedA-like"/>
</dbReference>
<organism evidence="10 11">
    <name type="scientific">Candidatus Agrococcus pullicola</name>
    <dbReference type="NCBI Taxonomy" id="2838429"/>
    <lineage>
        <taxon>Bacteria</taxon>
        <taxon>Bacillati</taxon>
        <taxon>Actinomycetota</taxon>
        <taxon>Actinomycetes</taxon>
        <taxon>Micrococcales</taxon>
        <taxon>Microbacteriaceae</taxon>
        <taxon>Agrococcus</taxon>
    </lineage>
</organism>
<dbReference type="Proteomes" id="UP000824005">
    <property type="component" value="Unassembled WGS sequence"/>
</dbReference>
<reference evidence="10" key="2">
    <citation type="submission" date="2021-04" db="EMBL/GenBank/DDBJ databases">
        <authorList>
            <person name="Gilroy R."/>
        </authorList>
    </citation>
    <scope>NUCLEOTIDE SEQUENCE</scope>
    <source>
        <strain evidence="10">ChiGjej1B1-98</strain>
    </source>
</reference>
<keyword evidence="6 7" id="KW-0472">Membrane</keyword>
<proteinExistence type="inferred from homology"/>
<keyword evidence="4 7" id="KW-0812">Transmembrane</keyword>
<feature type="transmembrane region" description="Helical" evidence="7">
    <location>
        <begin position="55"/>
        <end position="78"/>
    </location>
</feature>
<evidence type="ECO:0000313" key="10">
    <source>
        <dbReference type="EMBL" id="HIY65828.1"/>
    </source>
</evidence>
<keyword evidence="3 7" id="KW-1003">Cell membrane</keyword>
<evidence type="ECO:0000256" key="2">
    <source>
        <dbReference type="ARBA" id="ARBA00010792"/>
    </source>
</evidence>
<dbReference type="InterPro" id="IPR032816">
    <property type="entry name" value="VTT_dom"/>
</dbReference>
<feature type="domain" description="VTT" evidence="9">
    <location>
        <begin position="38"/>
        <end position="159"/>
    </location>
</feature>
<dbReference type="GO" id="GO:0005886">
    <property type="term" value="C:plasma membrane"/>
    <property type="evidence" value="ECO:0007669"/>
    <property type="project" value="UniProtKB-SubCell"/>
</dbReference>